<protein>
    <submittedName>
        <fullName evidence="1">Uncharacterized protein</fullName>
    </submittedName>
</protein>
<reference evidence="1" key="1">
    <citation type="submission" date="2018-05" db="EMBL/GenBank/DDBJ databases">
        <authorList>
            <person name="Lanie J.A."/>
            <person name="Ng W.-L."/>
            <person name="Kazmierczak K.M."/>
            <person name="Andrzejewski T.M."/>
            <person name="Davidsen T.M."/>
            <person name="Wayne K.J."/>
            <person name="Tettelin H."/>
            <person name="Glass J.I."/>
            <person name="Rusch D."/>
            <person name="Podicherti R."/>
            <person name="Tsui H.-C.T."/>
            <person name="Winkler M.E."/>
        </authorList>
    </citation>
    <scope>NUCLEOTIDE SEQUENCE</scope>
</reference>
<evidence type="ECO:0000313" key="1">
    <source>
        <dbReference type="EMBL" id="SVD36599.1"/>
    </source>
</evidence>
<dbReference type="AlphaFoldDB" id="A0A382UQR5"/>
<feature type="non-terminal residue" evidence="1">
    <location>
        <position position="1"/>
    </location>
</feature>
<dbReference type="EMBL" id="UINC01146081">
    <property type="protein sequence ID" value="SVD36599.1"/>
    <property type="molecule type" value="Genomic_DNA"/>
</dbReference>
<gene>
    <name evidence="1" type="ORF">METZ01_LOCUS389453</name>
</gene>
<accession>A0A382UQR5</accession>
<proteinExistence type="predicted"/>
<organism evidence="1">
    <name type="scientific">marine metagenome</name>
    <dbReference type="NCBI Taxonomy" id="408172"/>
    <lineage>
        <taxon>unclassified sequences</taxon>
        <taxon>metagenomes</taxon>
        <taxon>ecological metagenomes</taxon>
    </lineage>
</organism>
<name>A0A382UQR5_9ZZZZ</name>
<sequence length="45" mass="5060">VINNHTLTLITAFVDINPLSKDDISKSIIHDIPFFTSFTEALEEV</sequence>